<dbReference type="InterPro" id="IPR003661">
    <property type="entry name" value="HisK_dim/P_dom"/>
</dbReference>
<dbReference type="GO" id="GO:0009927">
    <property type="term" value="F:histidine phosphotransfer kinase activity"/>
    <property type="evidence" value="ECO:0007669"/>
    <property type="project" value="TreeGrafter"/>
</dbReference>
<dbReference type="CDD" id="cd00082">
    <property type="entry name" value="HisKA"/>
    <property type="match status" value="1"/>
</dbReference>
<dbReference type="FunFam" id="1.10.287.130:FF:000038">
    <property type="entry name" value="Sensory transduction histidine kinase"/>
    <property type="match status" value="1"/>
</dbReference>
<dbReference type="Gene3D" id="1.10.287.130">
    <property type="match status" value="1"/>
</dbReference>
<protein>
    <recommendedName>
        <fullName evidence="3">histidine kinase</fullName>
        <ecNumber evidence="3">2.7.13.3</ecNumber>
    </recommendedName>
</protein>
<dbReference type="GO" id="GO:0005524">
    <property type="term" value="F:ATP binding"/>
    <property type="evidence" value="ECO:0007669"/>
    <property type="project" value="UniProtKB-KW"/>
</dbReference>
<organism evidence="17">
    <name type="scientific">hydrothermal vent metagenome</name>
    <dbReference type="NCBI Taxonomy" id="652676"/>
    <lineage>
        <taxon>unclassified sequences</taxon>
        <taxon>metagenomes</taxon>
        <taxon>ecological metagenomes</taxon>
    </lineage>
</organism>
<feature type="transmembrane region" description="Helical" evidence="14">
    <location>
        <begin position="21"/>
        <end position="42"/>
    </location>
</feature>
<sequence length="556" mass="61365">MPKTVTQRLIQYITKNHVRMNGILVAATIFLVGIIIILTLHVENQERNNILRENKLKSFHFLTMIQSNLERELNKSLFQLGALVAYISVNPDIAEEDFNIFARNLFRQKSHIISLGAAPDMVVKYVYPYAQNKSALGLDYRKISSQRELAFRARDTGQQVIAGPLTSIQGQKVLIARAPVYLAQDFSDRPAGSFWGLVSVLIDAEELLMAGGVEDENYDISIRGKDAKGALGEVFYGTPDPSRDAVSLSVFIPGGSWQISAVPKMVSQPGDKDILLIRLLGLFLALSVITFATFRLRHLKERRHAEEKLERALLEAEKANRAKSEFLANMSHELRTPLNAIIGFSDLICGIVQGGLDKDKIAEYASDINQSGHHLLEIINEILDLSKVEAGNFTTTIDVVYMQDVVEHTLRLTRNATAKNMLTAINNISDDLPSIQSDERMIKQIFFNLLSNAIKFTPKGGTITLAAEVLKDGSLKVMLADTGIGMTKEDLIVAMETFGQADSYLVRSQQGTGLGLPLVKAFVELLGGDFDIQSEIGVGTVVTLIFPAVSPESQDF</sequence>
<feature type="coiled-coil region" evidence="13">
    <location>
        <begin position="299"/>
        <end position="329"/>
    </location>
</feature>
<accession>A0A3B0SGP1</accession>
<feature type="domain" description="CHASE" evidence="16">
    <location>
        <begin position="119"/>
        <end position="260"/>
    </location>
</feature>
<dbReference type="EC" id="2.7.13.3" evidence="3"/>
<evidence type="ECO:0000256" key="13">
    <source>
        <dbReference type="SAM" id="Coils"/>
    </source>
</evidence>
<dbReference type="SMART" id="SM01079">
    <property type="entry name" value="CHASE"/>
    <property type="match status" value="1"/>
</dbReference>
<evidence type="ECO:0000256" key="8">
    <source>
        <dbReference type="ARBA" id="ARBA00022777"/>
    </source>
</evidence>
<evidence type="ECO:0000313" key="17">
    <source>
        <dbReference type="EMBL" id="VAW03313.1"/>
    </source>
</evidence>
<evidence type="ECO:0000256" key="1">
    <source>
        <dbReference type="ARBA" id="ARBA00000085"/>
    </source>
</evidence>
<dbReference type="GO" id="GO:0000155">
    <property type="term" value="F:phosphorelay sensor kinase activity"/>
    <property type="evidence" value="ECO:0007669"/>
    <property type="project" value="InterPro"/>
</dbReference>
<evidence type="ECO:0000256" key="3">
    <source>
        <dbReference type="ARBA" id="ARBA00012438"/>
    </source>
</evidence>
<dbReference type="InterPro" id="IPR004358">
    <property type="entry name" value="Sig_transdc_His_kin-like_C"/>
</dbReference>
<dbReference type="InterPro" id="IPR036097">
    <property type="entry name" value="HisK_dim/P_sf"/>
</dbReference>
<dbReference type="GO" id="GO:0005886">
    <property type="term" value="C:plasma membrane"/>
    <property type="evidence" value="ECO:0007669"/>
    <property type="project" value="TreeGrafter"/>
</dbReference>
<dbReference type="Pfam" id="PF02518">
    <property type="entry name" value="HATPase_c"/>
    <property type="match status" value="1"/>
</dbReference>
<dbReference type="InterPro" id="IPR042240">
    <property type="entry name" value="CHASE_sf"/>
</dbReference>
<keyword evidence="7" id="KW-0547">Nucleotide-binding</keyword>
<evidence type="ECO:0000256" key="2">
    <source>
        <dbReference type="ARBA" id="ARBA00004370"/>
    </source>
</evidence>
<evidence type="ECO:0000259" key="16">
    <source>
        <dbReference type="PROSITE" id="PS50839"/>
    </source>
</evidence>
<keyword evidence="4" id="KW-0597">Phosphoprotein</keyword>
<dbReference type="PROSITE" id="PS50109">
    <property type="entry name" value="HIS_KIN"/>
    <property type="match status" value="1"/>
</dbReference>
<evidence type="ECO:0000256" key="10">
    <source>
        <dbReference type="ARBA" id="ARBA00022989"/>
    </source>
</evidence>
<keyword evidence="10 14" id="KW-1133">Transmembrane helix</keyword>
<comment type="catalytic activity">
    <reaction evidence="1">
        <text>ATP + protein L-histidine = ADP + protein N-phospho-L-histidine.</text>
        <dbReference type="EC" id="2.7.13.3"/>
    </reaction>
</comment>
<dbReference type="Pfam" id="PF03924">
    <property type="entry name" value="CHASE"/>
    <property type="match status" value="1"/>
</dbReference>
<gene>
    <name evidence="17" type="ORF">MNBD_ALPHA01-1715</name>
</gene>
<dbReference type="PROSITE" id="PS50839">
    <property type="entry name" value="CHASE"/>
    <property type="match status" value="1"/>
</dbReference>
<dbReference type="PANTHER" id="PTHR43047">
    <property type="entry name" value="TWO-COMPONENT HISTIDINE PROTEIN KINASE"/>
    <property type="match status" value="1"/>
</dbReference>
<name>A0A3B0SGP1_9ZZZZ</name>
<feature type="domain" description="Histidine kinase" evidence="15">
    <location>
        <begin position="329"/>
        <end position="550"/>
    </location>
</feature>
<keyword evidence="5" id="KW-0808">Transferase</keyword>
<dbReference type="Gene3D" id="3.30.565.10">
    <property type="entry name" value="Histidine kinase-like ATPase, C-terminal domain"/>
    <property type="match status" value="1"/>
</dbReference>
<keyword evidence="8" id="KW-0418">Kinase</keyword>
<dbReference type="InterPro" id="IPR036890">
    <property type="entry name" value="HATPase_C_sf"/>
</dbReference>
<dbReference type="InterPro" id="IPR006189">
    <property type="entry name" value="CHASE_dom"/>
</dbReference>
<evidence type="ECO:0000256" key="5">
    <source>
        <dbReference type="ARBA" id="ARBA00022679"/>
    </source>
</evidence>
<dbReference type="EMBL" id="UOEJ01000170">
    <property type="protein sequence ID" value="VAW03313.1"/>
    <property type="molecule type" value="Genomic_DNA"/>
</dbReference>
<dbReference type="PANTHER" id="PTHR43047:SF72">
    <property type="entry name" value="OSMOSENSING HISTIDINE PROTEIN KINASE SLN1"/>
    <property type="match status" value="1"/>
</dbReference>
<dbReference type="SMART" id="SM00388">
    <property type="entry name" value="HisKA"/>
    <property type="match status" value="1"/>
</dbReference>
<evidence type="ECO:0000256" key="11">
    <source>
        <dbReference type="ARBA" id="ARBA00023012"/>
    </source>
</evidence>
<keyword evidence="12 14" id="KW-0472">Membrane</keyword>
<dbReference type="Gene3D" id="3.30.450.350">
    <property type="entry name" value="CHASE domain"/>
    <property type="match status" value="1"/>
</dbReference>
<reference evidence="17" key="1">
    <citation type="submission" date="2018-06" db="EMBL/GenBank/DDBJ databases">
        <authorList>
            <person name="Zhirakovskaya E."/>
        </authorList>
    </citation>
    <scope>NUCLEOTIDE SEQUENCE</scope>
</reference>
<evidence type="ECO:0000256" key="7">
    <source>
        <dbReference type="ARBA" id="ARBA00022741"/>
    </source>
</evidence>
<keyword evidence="11" id="KW-0902">Two-component regulatory system</keyword>
<dbReference type="SMART" id="SM00387">
    <property type="entry name" value="HATPase_c"/>
    <property type="match status" value="1"/>
</dbReference>
<dbReference type="InterPro" id="IPR003594">
    <property type="entry name" value="HATPase_dom"/>
</dbReference>
<keyword evidence="13" id="KW-0175">Coiled coil</keyword>
<evidence type="ECO:0000256" key="6">
    <source>
        <dbReference type="ARBA" id="ARBA00022692"/>
    </source>
</evidence>
<dbReference type="SUPFAM" id="SSF47384">
    <property type="entry name" value="Homodimeric domain of signal transducing histidine kinase"/>
    <property type="match status" value="1"/>
</dbReference>
<evidence type="ECO:0000256" key="9">
    <source>
        <dbReference type="ARBA" id="ARBA00022840"/>
    </source>
</evidence>
<evidence type="ECO:0000256" key="12">
    <source>
        <dbReference type="ARBA" id="ARBA00023136"/>
    </source>
</evidence>
<dbReference type="AlphaFoldDB" id="A0A3B0SGP1"/>
<dbReference type="SUPFAM" id="SSF55874">
    <property type="entry name" value="ATPase domain of HSP90 chaperone/DNA topoisomerase II/histidine kinase"/>
    <property type="match status" value="1"/>
</dbReference>
<proteinExistence type="predicted"/>
<evidence type="ECO:0000256" key="4">
    <source>
        <dbReference type="ARBA" id="ARBA00022553"/>
    </source>
</evidence>
<dbReference type="Pfam" id="PF00512">
    <property type="entry name" value="HisKA"/>
    <property type="match status" value="1"/>
</dbReference>
<evidence type="ECO:0000256" key="14">
    <source>
        <dbReference type="SAM" id="Phobius"/>
    </source>
</evidence>
<dbReference type="InterPro" id="IPR005467">
    <property type="entry name" value="His_kinase_dom"/>
</dbReference>
<keyword evidence="9" id="KW-0067">ATP-binding</keyword>
<comment type="subcellular location">
    <subcellularLocation>
        <location evidence="2">Membrane</location>
    </subcellularLocation>
</comment>
<dbReference type="PRINTS" id="PR00344">
    <property type="entry name" value="BCTRLSENSOR"/>
</dbReference>
<feature type="transmembrane region" description="Helical" evidence="14">
    <location>
        <begin position="275"/>
        <end position="294"/>
    </location>
</feature>
<keyword evidence="6 14" id="KW-0812">Transmembrane</keyword>
<evidence type="ECO:0000259" key="15">
    <source>
        <dbReference type="PROSITE" id="PS50109"/>
    </source>
</evidence>